<protein>
    <recommendedName>
        <fullName evidence="5">TF-B3 domain-containing protein</fullName>
    </recommendedName>
</protein>
<keyword evidence="2" id="KW-0238">DNA-binding</keyword>
<dbReference type="CDD" id="cd10017">
    <property type="entry name" value="B3_DNA"/>
    <property type="match status" value="2"/>
</dbReference>
<feature type="domain" description="TF-B3" evidence="5">
    <location>
        <begin position="36"/>
        <end position="139"/>
    </location>
</feature>
<proteinExistence type="predicted"/>
<dbReference type="SUPFAM" id="SSF101936">
    <property type="entry name" value="DNA-binding pseudobarrel domain"/>
    <property type="match status" value="2"/>
</dbReference>
<dbReference type="SMART" id="SM01019">
    <property type="entry name" value="B3"/>
    <property type="match status" value="2"/>
</dbReference>
<dbReference type="PROSITE" id="PS50863">
    <property type="entry name" value="B3"/>
    <property type="match status" value="1"/>
</dbReference>
<keyword evidence="3" id="KW-0804">Transcription</keyword>
<keyword evidence="7" id="KW-1185">Reference proteome</keyword>
<name>A0A8T0IZ27_CERPU</name>
<dbReference type="Gene3D" id="2.40.330.10">
    <property type="entry name" value="DNA-binding pseudobarrel domain"/>
    <property type="match status" value="2"/>
</dbReference>
<keyword evidence="1" id="KW-0805">Transcription regulation</keyword>
<dbReference type="GO" id="GO:0003677">
    <property type="term" value="F:DNA binding"/>
    <property type="evidence" value="ECO:0007669"/>
    <property type="project" value="UniProtKB-KW"/>
</dbReference>
<evidence type="ECO:0000313" key="7">
    <source>
        <dbReference type="Proteomes" id="UP000822688"/>
    </source>
</evidence>
<evidence type="ECO:0000259" key="5">
    <source>
        <dbReference type="PROSITE" id="PS50863"/>
    </source>
</evidence>
<evidence type="ECO:0000256" key="4">
    <source>
        <dbReference type="ARBA" id="ARBA00023242"/>
    </source>
</evidence>
<evidence type="ECO:0000256" key="2">
    <source>
        <dbReference type="ARBA" id="ARBA00023125"/>
    </source>
</evidence>
<keyword evidence="4" id="KW-0539">Nucleus</keyword>
<evidence type="ECO:0000256" key="3">
    <source>
        <dbReference type="ARBA" id="ARBA00023163"/>
    </source>
</evidence>
<reference evidence="6" key="1">
    <citation type="submission" date="2020-06" db="EMBL/GenBank/DDBJ databases">
        <title>WGS assembly of Ceratodon purpureus strain R40.</title>
        <authorList>
            <person name="Carey S.B."/>
            <person name="Jenkins J."/>
            <person name="Shu S."/>
            <person name="Lovell J.T."/>
            <person name="Sreedasyam A."/>
            <person name="Maumus F."/>
            <person name="Tiley G.P."/>
            <person name="Fernandez-Pozo N."/>
            <person name="Barry K."/>
            <person name="Chen C."/>
            <person name="Wang M."/>
            <person name="Lipzen A."/>
            <person name="Daum C."/>
            <person name="Saski C.A."/>
            <person name="Payton A.C."/>
            <person name="Mcbreen J.C."/>
            <person name="Conrad R.E."/>
            <person name="Kollar L.M."/>
            <person name="Olsson S."/>
            <person name="Huttunen S."/>
            <person name="Landis J.B."/>
            <person name="Wickett N.J."/>
            <person name="Johnson M.G."/>
            <person name="Rensing S.A."/>
            <person name="Grimwood J."/>
            <person name="Schmutz J."/>
            <person name="Mcdaniel S.F."/>
        </authorList>
    </citation>
    <scope>NUCLEOTIDE SEQUENCE</scope>
    <source>
        <strain evidence="6">R40</strain>
    </source>
</reference>
<gene>
    <name evidence="6" type="ORF">KC19_2G206900</name>
</gene>
<dbReference type="EMBL" id="CM026422">
    <property type="protein sequence ID" value="KAG0587986.1"/>
    <property type="molecule type" value="Genomic_DNA"/>
</dbReference>
<organism evidence="6 7">
    <name type="scientific">Ceratodon purpureus</name>
    <name type="common">Fire moss</name>
    <name type="synonym">Dicranum purpureum</name>
    <dbReference type="NCBI Taxonomy" id="3225"/>
    <lineage>
        <taxon>Eukaryota</taxon>
        <taxon>Viridiplantae</taxon>
        <taxon>Streptophyta</taxon>
        <taxon>Embryophyta</taxon>
        <taxon>Bryophyta</taxon>
        <taxon>Bryophytina</taxon>
        <taxon>Bryopsida</taxon>
        <taxon>Dicranidae</taxon>
        <taxon>Pseudoditrichales</taxon>
        <taxon>Ditrichaceae</taxon>
        <taxon>Ceratodon</taxon>
    </lineage>
</organism>
<dbReference type="AlphaFoldDB" id="A0A8T0IZ27"/>
<dbReference type="InterPro" id="IPR015300">
    <property type="entry name" value="DNA-bd_pseudobarrel_sf"/>
</dbReference>
<comment type="caution">
    <text evidence="6">The sequence shown here is derived from an EMBL/GenBank/DDBJ whole genome shotgun (WGS) entry which is preliminary data.</text>
</comment>
<dbReference type="PANTHER" id="PTHR31391">
    <property type="entry name" value="B3 DOMAIN-CONTAINING PROTEIN OS11G0197600-RELATED"/>
    <property type="match status" value="1"/>
</dbReference>
<dbReference type="InterPro" id="IPR003340">
    <property type="entry name" value="B3_DNA-bd"/>
</dbReference>
<sequence>MNAQEAAMALKIDDMNKVLATLSAHNSAHFLVIALSPSQVPEATFTRNCRLMLPAWFVKDHEVNLKLQDFVVLSSALSIIPCKVRLRVTRARAQRHNSETYFGKGWKAFARINELKVGDSLIFHLKGKSEFQVYIFRGTGNPTTYDSSAGCSAHQHLSGEGSDGLQGIPEDLCEAIAKKRKLVGSKEAAAVCTPENPSPIKLRLSELENVQVSSVQMRHGLRSGQEPQGSKKTTSCVHNCDARKLVHVKEEFQLPIVSLPSFIQRLVKFNVQDTAGNTSGARFDVPRSFVRKHNIQLQPHVKLQGIRGDSPFRVVTCTYNMLQDSEERSSSPPLSLGWGDFVRDNALQAGQQLVFTLVSESFFVIREVYEIVVYTK</sequence>
<dbReference type="Proteomes" id="UP000822688">
    <property type="component" value="Chromosome 2"/>
</dbReference>
<accession>A0A8T0IZ27</accession>
<dbReference type="Pfam" id="PF02362">
    <property type="entry name" value="B3"/>
    <property type="match status" value="2"/>
</dbReference>
<evidence type="ECO:0000313" key="6">
    <source>
        <dbReference type="EMBL" id="KAG0587986.1"/>
    </source>
</evidence>
<dbReference type="PANTHER" id="PTHR31391:SF106">
    <property type="entry name" value="B3 DOMAIN-CONTAINING PROTEIN OS01G0723500"/>
    <property type="match status" value="1"/>
</dbReference>
<evidence type="ECO:0000256" key="1">
    <source>
        <dbReference type="ARBA" id="ARBA00023015"/>
    </source>
</evidence>
<dbReference type="InterPro" id="IPR044837">
    <property type="entry name" value="REM16-like"/>
</dbReference>